<evidence type="ECO:0000313" key="3">
    <source>
        <dbReference type="Proteomes" id="UP000295620"/>
    </source>
</evidence>
<gene>
    <name evidence="2" type="ORF">ATK78_1750</name>
</gene>
<dbReference type="InterPro" id="IPR058512">
    <property type="entry name" value="DUF8199"/>
</dbReference>
<keyword evidence="1" id="KW-0472">Membrane</keyword>
<sequence length="132" mass="14768">MKLQQKIALSLCAFYLISVIGIAMNMHYCSGKLSSVRFTETAKCAACKSEKTVKGTHDCCKTTEIDAKVKDSHEPGSKIRLPFNFSIELFIAPFVFELFKDLLPNLFSKAENKAPPLSSIISLHVYNCVFRN</sequence>
<evidence type="ECO:0000313" key="2">
    <source>
        <dbReference type="EMBL" id="TDQ09594.1"/>
    </source>
</evidence>
<dbReference type="EMBL" id="SNYC01000004">
    <property type="protein sequence ID" value="TDQ09594.1"/>
    <property type="molecule type" value="Genomic_DNA"/>
</dbReference>
<keyword evidence="1" id="KW-1133">Transmembrane helix</keyword>
<protein>
    <submittedName>
        <fullName evidence="2">Uncharacterized protein</fullName>
    </submittedName>
</protein>
<organism evidence="2 3">
    <name type="scientific">Pedobacter metabolipauper</name>
    <dbReference type="NCBI Taxonomy" id="425513"/>
    <lineage>
        <taxon>Bacteria</taxon>
        <taxon>Pseudomonadati</taxon>
        <taxon>Bacteroidota</taxon>
        <taxon>Sphingobacteriia</taxon>
        <taxon>Sphingobacteriales</taxon>
        <taxon>Sphingobacteriaceae</taxon>
        <taxon>Pedobacter</taxon>
    </lineage>
</organism>
<dbReference type="OrthoDB" id="795045at2"/>
<dbReference type="InterPro" id="IPR058060">
    <property type="entry name" value="HYC_CC_PP"/>
</dbReference>
<comment type="caution">
    <text evidence="2">The sequence shown here is derived from an EMBL/GenBank/DDBJ whole genome shotgun (WGS) entry which is preliminary data.</text>
</comment>
<reference evidence="2 3" key="1">
    <citation type="submission" date="2019-03" db="EMBL/GenBank/DDBJ databases">
        <title>Genomic Encyclopedia of Archaeal and Bacterial Type Strains, Phase II (KMG-II): from individual species to whole genera.</title>
        <authorList>
            <person name="Goeker M."/>
        </authorList>
    </citation>
    <scope>NUCLEOTIDE SEQUENCE [LARGE SCALE GENOMIC DNA]</scope>
    <source>
        <strain evidence="2 3">DSM 19035</strain>
    </source>
</reference>
<dbReference type="AlphaFoldDB" id="A0A4R6SY41"/>
<proteinExistence type="predicted"/>
<keyword evidence="1" id="KW-0812">Transmembrane</keyword>
<dbReference type="NCBIfam" id="NF047658">
    <property type="entry name" value="HYC_CC_PP"/>
    <property type="match status" value="1"/>
</dbReference>
<evidence type="ECO:0000256" key="1">
    <source>
        <dbReference type="SAM" id="Phobius"/>
    </source>
</evidence>
<name>A0A4R6SY41_9SPHI</name>
<feature type="transmembrane region" description="Helical" evidence="1">
    <location>
        <begin position="7"/>
        <end position="28"/>
    </location>
</feature>
<keyword evidence="3" id="KW-1185">Reference proteome</keyword>
<dbReference type="Pfam" id="PF26622">
    <property type="entry name" value="DUF8199"/>
    <property type="match status" value="1"/>
</dbReference>
<accession>A0A4R6SY41</accession>
<dbReference type="Proteomes" id="UP000295620">
    <property type="component" value="Unassembled WGS sequence"/>
</dbReference>
<dbReference type="RefSeq" id="WP_133575664.1">
    <property type="nucleotide sequence ID" value="NZ_SNYC01000004.1"/>
</dbReference>